<proteinExistence type="predicted"/>
<dbReference type="InterPro" id="IPR006311">
    <property type="entry name" value="TAT_signal"/>
</dbReference>
<dbReference type="AlphaFoldDB" id="A0A1H8GFI4"/>
<evidence type="ECO:0000313" key="3">
    <source>
        <dbReference type="EMBL" id="SEN42078.1"/>
    </source>
</evidence>
<name>A0A1H8GFI4_9RHOB</name>
<dbReference type="SMART" id="SM00849">
    <property type="entry name" value="Lactamase_B"/>
    <property type="match status" value="1"/>
</dbReference>
<feature type="signal peptide" evidence="1">
    <location>
        <begin position="1"/>
        <end position="26"/>
    </location>
</feature>
<accession>A0A1H8GFI4</accession>
<dbReference type="PANTHER" id="PTHR43546">
    <property type="entry name" value="UPF0173 METAL-DEPENDENT HYDROLASE MJ1163-RELATED"/>
    <property type="match status" value="1"/>
</dbReference>
<evidence type="ECO:0000256" key="1">
    <source>
        <dbReference type="SAM" id="SignalP"/>
    </source>
</evidence>
<evidence type="ECO:0000313" key="4">
    <source>
        <dbReference type="Proteomes" id="UP000199372"/>
    </source>
</evidence>
<dbReference type="Pfam" id="PF13483">
    <property type="entry name" value="Lactamase_B_3"/>
    <property type="match status" value="1"/>
</dbReference>
<evidence type="ECO:0000259" key="2">
    <source>
        <dbReference type="SMART" id="SM00849"/>
    </source>
</evidence>
<organism evidence="3 4">
    <name type="scientific">Palleronia pelagia</name>
    <dbReference type="NCBI Taxonomy" id="387096"/>
    <lineage>
        <taxon>Bacteria</taxon>
        <taxon>Pseudomonadati</taxon>
        <taxon>Pseudomonadota</taxon>
        <taxon>Alphaproteobacteria</taxon>
        <taxon>Rhodobacterales</taxon>
        <taxon>Roseobacteraceae</taxon>
        <taxon>Palleronia</taxon>
    </lineage>
</organism>
<feature type="chain" id="PRO_5011663093" evidence="1">
    <location>
        <begin position="27"/>
        <end position="262"/>
    </location>
</feature>
<dbReference type="EMBL" id="FOCM01000004">
    <property type="protein sequence ID" value="SEN42078.1"/>
    <property type="molecule type" value="Genomic_DNA"/>
</dbReference>
<sequence length="262" mass="28180">MTTRRTLLKSAAAMGAITVLPFRAGAAEHSGNTFPTDGGEIVVHPVSHASMWMETPAGVIYVDPVGDASDYEDAPDPDLILITHEHGDHYAPELLAEISAGKTQMIANPAVYDMMPDEMKAMTQSIANGDSTDALGIDIEAVPAYNITEGRENFHPQGRDNGYILNIDGVRVYISGDTEGTPEMRALEDIDVAFVCMNLPFTMGAEQAADAVAEFSPAYVYPYHYRGRDGGTQDPEAFAQMLSDAVAETEVKMGEWYPGGLG</sequence>
<keyword evidence="4" id="KW-1185">Reference proteome</keyword>
<protein>
    <submittedName>
        <fullName evidence="3">L-ascorbate metabolism protein UlaG, beta-lactamase superfamily</fullName>
    </submittedName>
</protein>
<reference evidence="4" key="1">
    <citation type="submission" date="2016-10" db="EMBL/GenBank/DDBJ databases">
        <authorList>
            <person name="Varghese N."/>
            <person name="Submissions S."/>
        </authorList>
    </citation>
    <scope>NUCLEOTIDE SEQUENCE [LARGE SCALE GENOMIC DNA]</scope>
    <source>
        <strain evidence="4">DSM 26893</strain>
    </source>
</reference>
<dbReference type="InterPro" id="IPR001279">
    <property type="entry name" value="Metallo-B-lactamas"/>
</dbReference>
<dbReference type="PROSITE" id="PS51318">
    <property type="entry name" value="TAT"/>
    <property type="match status" value="1"/>
</dbReference>
<dbReference type="Proteomes" id="UP000199372">
    <property type="component" value="Unassembled WGS sequence"/>
</dbReference>
<dbReference type="PANTHER" id="PTHR43546:SF3">
    <property type="entry name" value="UPF0173 METAL-DEPENDENT HYDROLASE MJ1163"/>
    <property type="match status" value="1"/>
</dbReference>
<dbReference type="RefSeq" id="WP_091845297.1">
    <property type="nucleotide sequence ID" value="NZ_FOCM01000004.1"/>
</dbReference>
<dbReference type="InterPro" id="IPR036866">
    <property type="entry name" value="RibonucZ/Hydroxyglut_hydro"/>
</dbReference>
<feature type="domain" description="Metallo-beta-lactamase" evidence="2">
    <location>
        <begin position="47"/>
        <end position="224"/>
    </location>
</feature>
<dbReference type="OrthoDB" id="9805728at2"/>
<dbReference type="InterPro" id="IPR050114">
    <property type="entry name" value="UPF0173_UPF0282_UlaG_hydrolase"/>
</dbReference>
<dbReference type="Gene3D" id="3.60.15.10">
    <property type="entry name" value="Ribonuclease Z/Hydroxyacylglutathione hydrolase-like"/>
    <property type="match status" value="1"/>
</dbReference>
<dbReference type="SUPFAM" id="SSF56281">
    <property type="entry name" value="Metallo-hydrolase/oxidoreductase"/>
    <property type="match status" value="1"/>
</dbReference>
<gene>
    <name evidence="3" type="ORF">SAMN04488011_10439</name>
</gene>
<keyword evidence="1" id="KW-0732">Signal</keyword>